<dbReference type="EMBL" id="CP015961">
    <property type="protein sequence ID" value="ANI91143.1"/>
    <property type="molecule type" value="Genomic_DNA"/>
</dbReference>
<protein>
    <submittedName>
        <fullName evidence="1">Uncharacterized protein</fullName>
    </submittedName>
</protein>
<evidence type="ECO:0000313" key="1">
    <source>
        <dbReference type="EMBL" id="ANI91143.1"/>
    </source>
</evidence>
<name>A0A173LGZ4_9ACTN</name>
<dbReference type="AlphaFoldDB" id="A0A173LGZ4"/>
<dbReference type="SUPFAM" id="SSF56801">
    <property type="entry name" value="Acetyl-CoA synthetase-like"/>
    <property type="match status" value="1"/>
</dbReference>
<evidence type="ECO:0000313" key="2">
    <source>
        <dbReference type="Proteomes" id="UP000186104"/>
    </source>
</evidence>
<organism evidence="1 2">
    <name type="scientific">Dietzia timorensis</name>
    <dbReference type="NCBI Taxonomy" id="499555"/>
    <lineage>
        <taxon>Bacteria</taxon>
        <taxon>Bacillati</taxon>
        <taxon>Actinomycetota</taxon>
        <taxon>Actinomycetes</taxon>
        <taxon>Mycobacteriales</taxon>
        <taxon>Dietziaceae</taxon>
        <taxon>Dietzia</taxon>
    </lineage>
</organism>
<dbReference type="Proteomes" id="UP000186104">
    <property type="component" value="Chromosome"/>
</dbReference>
<proteinExistence type="predicted"/>
<reference evidence="1 2" key="1">
    <citation type="submission" date="2016-06" db="EMBL/GenBank/DDBJ databases">
        <title>Complete genome sequence of a saline-alkali tolerant type strain Dietzia timorensis ID05-A0528T.</title>
        <authorList>
            <person name="Wu X."/>
        </authorList>
    </citation>
    <scope>NUCLEOTIDE SEQUENCE [LARGE SCALE GENOMIC DNA]</scope>
    <source>
        <strain evidence="1 2">ID05-A0528</strain>
    </source>
</reference>
<dbReference type="STRING" id="499555.BJL86_0333"/>
<sequence length="99" mass="11193">MTSHPIVTGLPSTHGDSYQLNTTTLLRHSARTYPEQEIVFRTIDGGWDRYTYADMFERVGKSAHALTGLGAGPERWWESWIGTPNAIWSCTGRFPVSHR</sequence>
<dbReference type="Gene3D" id="3.40.50.12780">
    <property type="entry name" value="N-terminal domain of ligase-like"/>
    <property type="match status" value="1"/>
</dbReference>
<dbReference type="InterPro" id="IPR042099">
    <property type="entry name" value="ANL_N_sf"/>
</dbReference>
<accession>A0A173LGZ4</accession>
<keyword evidence="2" id="KW-1185">Reference proteome</keyword>
<dbReference type="KEGG" id="dtm:BJL86_0333"/>
<gene>
    <name evidence="1" type="ORF">BJL86_0333</name>
</gene>